<feature type="transmembrane region" description="Helical" evidence="2">
    <location>
        <begin position="93"/>
        <end position="113"/>
    </location>
</feature>
<accession>A0A0B6ALM7</accession>
<dbReference type="AlphaFoldDB" id="A0A0B6ALM7"/>
<organism evidence="3 4">
    <name type="scientific">Priestia megaterium (strain ATCC 14581 / DSM 32 / CCUG 1817 / JCM 2506 / NBRC 15308 / NCIMB 9376 / NCTC 10342 / NRRL B-14308 / VKM B-512 / Ford 19)</name>
    <name type="common">Bacillus megaterium</name>
    <dbReference type="NCBI Taxonomy" id="1348623"/>
    <lineage>
        <taxon>Bacteria</taxon>
        <taxon>Bacillati</taxon>
        <taxon>Bacillota</taxon>
        <taxon>Bacilli</taxon>
        <taxon>Bacillales</taxon>
        <taxon>Bacillaceae</taxon>
        <taxon>Priestia</taxon>
    </lineage>
</organism>
<dbReference type="KEGG" id="bmeg:BG04_4398"/>
<evidence type="ECO:0000256" key="2">
    <source>
        <dbReference type="SAM" id="Phobius"/>
    </source>
</evidence>
<keyword evidence="2" id="KW-0472">Membrane</keyword>
<evidence type="ECO:0000313" key="4">
    <source>
        <dbReference type="Proteomes" id="UP000031829"/>
    </source>
</evidence>
<keyword evidence="2" id="KW-0812">Transmembrane</keyword>
<dbReference type="HOGENOM" id="CLU_2056650_0_0_9"/>
<dbReference type="Proteomes" id="UP000031829">
    <property type="component" value="Chromosome"/>
</dbReference>
<dbReference type="GeneID" id="93642405"/>
<dbReference type="EMBL" id="CP009920">
    <property type="protein sequence ID" value="AJI21937.1"/>
    <property type="molecule type" value="Genomic_DNA"/>
</dbReference>
<name>A0A0B6ALM7_PRIM2</name>
<sequence>MAQGKQKPAPKIEESKAPPAKKQKSKSRSTKKAEPPTSPWVKAASILSNIDFIRLFRVLFLALVVAFIVYQYILLTKGIFIKTYAALWHHHKMLLLAGAAFITYTSFVFYLGYCTAKKR</sequence>
<reference evidence="3 4" key="1">
    <citation type="journal article" date="2015" name="Genome Announc.">
        <title>Complete genome sequences for 35 biothreat assay-relevant bacillus species.</title>
        <authorList>
            <person name="Johnson S.L."/>
            <person name="Daligault H.E."/>
            <person name="Davenport K.W."/>
            <person name="Jaissle J."/>
            <person name="Frey K.G."/>
            <person name="Ladner J.T."/>
            <person name="Broomall S.M."/>
            <person name="Bishop-Lilly K.A."/>
            <person name="Bruce D.C."/>
            <person name="Gibbons H.S."/>
            <person name="Coyne S.R."/>
            <person name="Lo C.C."/>
            <person name="Meincke L."/>
            <person name="Munk A.C."/>
            <person name="Koroleva G.I."/>
            <person name="Rosenzweig C.N."/>
            <person name="Palacios G.F."/>
            <person name="Redden C.L."/>
            <person name="Minogue T.D."/>
            <person name="Chain P.S."/>
        </authorList>
    </citation>
    <scope>NUCLEOTIDE SEQUENCE [LARGE SCALE GENOMIC DNA]</scope>
    <source>
        <strain evidence="4">ATCC 14581 / DSM 32 / JCM 2506 / NBRC 15308 / NCIMB 9376 / NCTC 10342 / NRRL B-14308 / VKM B-512</strain>
    </source>
</reference>
<feature type="transmembrane region" description="Helical" evidence="2">
    <location>
        <begin position="55"/>
        <end position="73"/>
    </location>
</feature>
<feature type="compositionally biased region" description="Basic residues" evidence="1">
    <location>
        <begin position="19"/>
        <end position="30"/>
    </location>
</feature>
<gene>
    <name evidence="3" type="ORF">BG04_4398</name>
</gene>
<proteinExistence type="predicted"/>
<protein>
    <submittedName>
        <fullName evidence="3">Uncharacterized protein</fullName>
    </submittedName>
</protein>
<evidence type="ECO:0000313" key="3">
    <source>
        <dbReference type="EMBL" id="AJI21937.1"/>
    </source>
</evidence>
<keyword evidence="2" id="KW-1133">Transmembrane helix</keyword>
<feature type="region of interest" description="Disordered" evidence="1">
    <location>
        <begin position="1"/>
        <end position="38"/>
    </location>
</feature>
<dbReference type="RefSeq" id="WP_016763901.1">
    <property type="nucleotide sequence ID" value="NZ_BCVB01000005.1"/>
</dbReference>
<evidence type="ECO:0000256" key="1">
    <source>
        <dbReference type="SAM" id="MobiDB-lite"/>
    </source>
</evidence>